<feature type="compositionally biased region" description="Low complexity" evidence="1">
    <location>
        <begin position="1"/>
        <end position="19"/>
    </location>
</feature>
<dbReference type="EMBL" id="JABRWJ010000028">
    <property type="protein sequence ID" value="NRF72433.1"/>
    <property type="molecule type" value="Genomic_DNA"/>
</dbReference>
<proteinExistence type="predicted"/>
<protein>
    <submittedName>
        <fullName evidence="2">Uncharacterized protein</fullName>
    </submittedName>
</protein>
<dbReference type="Proteomes" id="UP000737171">
    <property type="component" value="Unassembled WGS sequence"/>
</dbReference>
<gene>
    <name evidence="2" type="ORF">HLB44_36340</name>
</gene>
<organism evidence="2 3">
    <name type="scientific">Pseudaquabacterium terrae</name>
    <dbReference type="NCBI Taxonomy" id="2732868"/>
    <lineage>
        <taxon>Bacteria</taxon>
        <taxon>Pseudomonadati</taxon>
        <taxon>Pseudomonadota</taxon>
        <taxon>Betaproteobacteria</taxon>
        <taxon>Burkholderiales</taxon>
        <taxon>Sphaerotilaceae</taxon>
        <taxon>Pseudaquabacterium</taxon>
    </lineage>
</organism>
<evidence type="ECO:0000313" key="3">
    <source>
        <dbReference type="Proteomes" id="UP000737171"/>
    </source>
</evidence>
<dbReference type="RefSeq" id="WP_173135653.1">
    <property type="nucleotide sequence ID" value="NZ_JABRWJ010000028.1"/>
</dbReference>
<name>A0ABX2EUT0_9BURK</name>
<accession>A0ABX2EUT0</accession>
<keyword evidence="3" id="KW-1185">Reference proteome</keyword>
<reference evidence="2 3" key="1">
    <citation type="submission" date="2020-05" db="EMBL/GenBank/DDBJ databases">
        <title>Aquincola sp. isolate from soil.</title>
        <authorList>
            <person name="Han J."/>
            <person name="Kim D.-U."/>
        </authorList>
    </citation>
    <scope>NUCLEOTIDE SEQUENCE [LARGE SCALE GENOMIC DNA]</scope>
    <source>
        <strain evidence="2 3">S2</strain>
    </source>
</reference>
<feature type="compositionally biased region" description="Acidic residues" evidence="1">
    <location>
        <begin position="42"/>
        <end position="53"/>
    </location>
</feature>
<feature type="compositionally biased region" description="Basic and acidic residues" evidence="1">
    <location>
        <begin position="23"/>
        <end position="41"/>
    </location>
</feature>
<feature type="region of interest" description="Disordered" evidence="1">
    <location>
        <begin position="1"/>
        <end position="53"/>
    </location>
</feature>
<sequence length="53" mass="5670">MSISPTSGPSGPKASGSPSEAEDPSKKMQDMAKDFYAKLKEPDEEEPEEGEPD</sequence>
<evidence type="ECO:0000256" key="1">
    <source>
        <dbReference type="SAM" id="MobiDB-lite"/>
    </source>
</evidence>
<evidence type="ECO:0000313" key="2">
    <source>
        <dbReference type="EMBL" id="NRF72433.1"/>
    </source>
</evidence>
<comment type="caution">
    <text evidence="2">The sequence shown here is derived from an EMBL/GenBank/DDBJ whole genome shotgun (WGS) entry which is preliminary data.</text>
</comment>